<evidence type="ECO:0000313" key="4">
    <source>
        <dbReference type="EMBL" id="AFS77452.1"/>
    </source>
</evidence>
<dbReference type="STRING" id="1128398.Curi_c03770"/>
<dbReference type="PATRIC" id="fig|1128398.3.peg.388"/>
<sequence length="222" mass="25083">MEVELMKVIAINGSPRKDKNTATLLNKALEGAASQGAETELIHLYDLNYKGCVSCFACKMKNGKSYGKCAFKDDLTPILEKASNADAIILGSPIYFNTISGAMKSFLERFMFPYSMYAPGYPSLFGRKMPTGAIYSMNVTNEQMKNLEYEQGLKFVEEYTSRLFGSFESLIVNDTYQFNDYSKYVVTVFDEKKKAKVRKEQFPIDCQSAFDMGVRFVKQANL</sequence>
<organism evidence="4 5">
    <name type="scientific">Gottschalkia acidurici (strain ATCC 7906 / DSM 604 / BCRC 14475 / CIP 104303 / KCTC 5404 / NCIMB 10678 / 9a)</name>
    <name type="common">Clostridium acidurici</name>
    <dbReference type="NCBI Taxonomy" id="1128398"/>
    <lineage>
        <taxon>Bacteria</taxon>
        <taxon>Bacillati</taxon>
        <taxon>Bacillota</taxon>
        <taxon>Tissierellia</taxon>
        <taxon>Tissierellales</taxon>
        <taxon>Gottschalkiaceae</taxon>
        <taxon>Gottschalkia</taxon>
    </lineage>
</organism>
<evidence type="ECO:0000256" key="2">
    <source>
        <dbReference type="ARBA" id="ARBA00022643"/>
    </source>
</evidence>
<dbReference type="PANTHER" id="PTHR43278:SF2">
    <property type="entry name" value="IRON-SULFUR FLAVOPROTEIN"/>
    <property type="match status" value="1"/>
</dbReference>
<dbReference type="InterPro" id="IPR051796">
    <property type="entry name" value="ISF_SsuE-like"/>
</dbReference>
<reference evidence="4 5" key="1">
    <citation type="journal article" date="2012" name="PLoS ONE">
        <title>The purine-utilizing bacterium Clostridium acidurici 9a: a genome-guided metabolic reconsideration.</title>
        <authorList>
            <person name="Hartwich K."/>
            <person name="Poehlein A."/>
            <person name="Daniel R."/>
        </authorList>
    </citation>
    <scope>NUCLEOTIDE SEQUENCE [LARGE SCALE GENOMIC DNA]</scope>
    <source>
        <strain evidence="5">ATCC 7906 / DSM 604 / BCRC 14475 / CIP 104303 / KCTC 5404 / NCIMB 10678 / 9a</strain>
    </source>
</reference>
<dbReference type="GO" id="GO:0052873">
    <property type="term" value="F:FMN reductase (NADPH) activity"/>
    <property type="evidence" value="ECO:0007669"/>
    <property type="project" value="UniProtKB-EC"/>
</dbReference>
<dbReference type="AlphaFoldDB" id="K0AXF9"/>
<dbReference type="InterPro" id="IPR029039">
    <property type="entry name" value="Flavoprotein-like_sf"/>
</dbReference>
<keyword evidence="1" id="KW-0285">Flavoprotein</keyword>
<keyword evidence="4" id="KW-0560">Oxidoreductase</keyword>
<dbReference type="EC" id="1.5.1.38" evidence="4"/>
<evidence type="ECO:0000313" key="5">
    <source>
        <dbReference type="Proteomes" id="UP000006094"/>
    </source>
</evidence>
<dbReference type="SUPFAM" id="SSF52218">
    <property type="entry name" value="Flavoproteins"/>
    <property type="match status" value="1"/>
</dbReference>
<dbReference type="Gene3D" id="3.40.50.360">
    <property type="match status" value="1"/>
</dbReference>
<dbReference type="HOGENOM" id="CLU_050993_2_0_9"/>
<accession>K0AXF9</accession>
<evidence type="ECO:0000256" key="1">
    <source>
        <dbReference type="ARBA" id="ARBA00022630"/>
    </source>
</evidence>
<protein>
    <submittedName>
        <fullName evidence="4">NADPH-dependent FMN reductase RutF</fullName>
        <ecNumber evidence="4">1.5.1.38</ecNumber>
    </submittedName>
</protein>
<dbReference type="PANTHER" id="PTHR43278">
    <property type="entry name" value="NAD(P)H-DEPENDENT FMN-CONTAINING OXIDOREDUCTASE YWQN-RELATED"/>
    <property type="match status" value="1"/>
</dbReference>
<dbReference type="KEGG" id="cad:Curi_c03770"/>
<dbReference type="EMBL" id="CP003326">
    <property type="protein sequence ID" value="AFS77452.1"/>
    <property type="molecule type" value="Genomic_DNA"/>
</dbReference>
<evidence type="ECO:0000259" key="3">
    <source>
        <dbReference type="Pfam" id="PF03358"/>
    </source>
</evidence>
<dbReference type="eggNOG" id="COG0655">
    <property type="taxonomic scope" value="Bacteria"/>
</dbReference>
<keyword evidence="2" id="KW-0288">FMN</keyword>
<dbReference type="InterPro" id="IPR005025">
    <property type="entry name" value="FMN_Rdtase-like_dom"/>
</dbReference>
<keyword evidence="5" id="KW-1185">Reference proteome</keyword>
<dbReference type="Pfam" id="PF03358">
    <property type="entry name" value="FMN_red"/>
    <property type="match status" value="1"/>
</dbReference>
<feature type="domain" description="NADPH-dependent FMN reductase-like" evidence="3">
    <location>
        <begin position="6"/>
        <end position="112"/>
    </location>
</feature>
<proteinExistence type="predicted"/>
<dbReference type="Proteomes" id="UP000006094">
    <property type="component" value="Chromosome"/>
</dbReference>
<gene>
    <name evidence="4" type="primary">rutF1</name>
    <name evidence="4" type="ordered locus">Curi_c03770</name>
</gene>
<name>K0AXF9_GOTA9</name>